<feature type="transmembrane region" description="Helical" evidence="1">
    <location>
        <begin position="266"/>
        <end position="291"/>
    </location>
</feature>
<dbReference type="InterPro" id="IPR045340">
    <property type="entry name" value="DUF6533"/>
</dbReference>
<feature type="transmembrane region" description="Helical" evidence="1">
    <location>
        <begin position="297"/>
        <end position="316"/>
    </location>
</feature>
<feature type="domain" description="DUF6533" evidence="2">
    <location>
        <begin position="78"/>
        <end position="123"/>
    </location>
</feature>
<comment type="caution">
    <text evidence="3">The sequence shown here is derived from an EMBL/GenBank/DDBJ whole genome shotgun (WGS) entry which is preliminary data.</text>
</comment>
<feature type="transmembrane region" description="Helical" evidence="1">
    <location>
        <begin position="222"/>
        <end position="245"/>
    </location>
</feature>
<keyword evidence="4" id="KW-1185">Reference proteome</keyword>
<evidence type="ECO:0000256" key="1">
    <source>
        <dbReference type="SAM" id="Phobius"/>
    </source>
</evidence>
<keyword evidence="1" id="KW-1133">Transmembrane helix</keyword>
<dbReference type="EMBL" id="JARJLG010000084">
    <property type="protein sequence ID" value="KAJ7749829.1"/>
    <property type="molecule type" value="Genomic_DNA"/>
</dbReference>
<gene>
    <name evidence="3" type="ORF">DFH07DRAFT_1062271</name>
</gene>
<dbReference type="Pfam" id="PF20151">
    <property type="entry name" value="DUF6533"/>
    <property type="match status" value="1"/>
</dbReference>
<evidence type="ECO:0000313" key="3">
    <source>
        <dbReference type="EMBL" id="KAJ7749829.1"/>
    </source>
</evidence>
<protein>
    <recommendedName>
        <fullName evidence="2">DUF6533 domain-containing protein</fullName>
    </recommendedName>
</protein>
<feature type="transmembrane region" description="Helical" evidence="1">
    <location>
        <begin position="177"/>
        <end position="202"/>
    </location>
</feature>
<feature type="transmembrane region" description="Helical" evidence="1">
    <location>
        <begin position="116"/>
        <end position="136"/>
    </location>
</feature>
<keyword evidence="1" id="KW-0472">Membrane</keyword>
<dbReference type="Proteomes" id="UP001215280">
    <property type="component" value="Unassembled WGS sequence"/>
</dbReference>
<name>A0AAD7IU68_9AGAR</name>
<proteinExistence type="predicted"/>
<evidence type="ECO:0000313" key="4">
    <source>
        <dbReference type="Proteomes" id="UP001215280"/>
    </source>
</evidence>
<keyword evidence="1" id="KW-0812">Transmembrane</keyword>
<reference evidence="3" key="1">
    <citation type="submission" date="2023-03" db="EMBL/GenBank/DDBJ databases">
        <title>Massive genome expansion in bonnet fungi (Mycena s.s.) driven by repeated elements and novel gene families across ecological guilds.</title>
        <authorList>
            <consortium name="Lawrence Berkeley National Laboratory"/>
            <person name="Harder C.B."/>
            <person name="Miyauchi S."/>
            <person name="Viragh M."/>
            <person name="Kuo A."/>
            <person name="Thoen E."/>
            <person name="Andreopoulos B."/>
            <person name="Lu D."/>
            <person name="Skrede I."/>
            <person name="Drula E."/>
            <person name="Henrissat B."/>
            <person name="Morin E."/>
            <person name="Kohler A."/>
            <person name="Barry K."/>
            <person name="LaButti K."/>
            <person name="Morin E."/>
            <person name="Salamov A."/>
            <person name="Lipzen A."/>
            <person name="Mereny Z."/>
            <person name="Hegedus B."/>
            <person name="Baldrian P."/>
            <person name="Stursova M."/>
            <person name="Weitz H."/>
            <person name="Taylor A."/>
            <person name="Grigoriev I.V."/>
            <person name="Nagy L.G."/>
            <person name="Martin F."/>
            <person name="Kauserud H."/>
        </authorList>
    </citation>
    <scope>NUCLEOTIDE SEQUENCE</scope>
    <source>
        <strain evidence="3">CBHHK188m</strain>
    </source>
</reference>
<sequence length="333" mass="37630">MYKVPKLQRAGDVSPVVLPSHPASRHSNVQTVPGLPLLVPALYPRPTPGRIFWVSMASKGDENVELLQLVGDSRSTGYLAVAALCVLLYDYLICFPQEAELMWRSRIGVAKIVYLWNRYFSLIAISLNTSVIIREIDTTAVCINWLKVQGVTSTIIIATVDLVLMFRVWILYGRPHIFIYVFSLMSIVEVVVMVAVEFFAYAQMTEYVHLGPILEGCYAYNVPRFVALYVAAPLLVTFIMFAMTIHKCYTTMQWSTRHLMPVWELFLCDGIVWFLVVSVAAGAELLIWPTWRETLKQLLVVPGLVVYSTVASRTLLNIKEIMASDRPEAQPTF</sequence>
<accession>A0AAD7IU68</accession>
<organism evidence="3 4">
    <name type="scientific">Mycena maculata</name>
    <dbReference type="NCBI Taxonomy" id="230809"/>
    <lineage>
        <taxon>Eukaryota</taxon>
        <taxon>Fungi</taxon>
        <taxon>Dikarya</taxon>
        <taxon>Basidiomycota</taxon>
        <taxon>Agaricomycotina</taxon>
        <taxon>Agaricomycetes</taxon>
        <taxon>Agaricomycetidae</taxon>
        <taxon>Agaricales</taxon>
        <taxon>Marasmiineae</taxon>
        <taxon>Mycenaceae</taxon>
        <taxon>Mycena</taxon>
    </lineage>
</organism>
<dbReference type="AlphaFoldDB" id="A0AAD7IU68"/>
<evidence type="ECO:0000259" key="2">
    <source>
        <dbReference type="Pfam" id="PF20151"/>
    </source>
</evidence>
<feature type="transmembrane region" description="Helical" evidence="1">
    <location>
        <begin position="148"/>
        <end position="170"/>
    </location>
</feature>